<keyword evidence="5" id="KW-0326">Glycosidase</keyword>
<dbReference type="InterPro" id="IPR036291">
    <property type="entry name" value="NAD(P)-bd_dom_sf"/>
</dbReference>
<protein>
    <submittedName>
        <fullName evidence="9">Gfo/Idh/MocA family oxidoreductase</fullName>
    </submittedName>
</protein>
<dbReference type="EMBL" id="JAJNEC010000005">
    <property type="protein sequence ID" value="MCD2423800.1"/>
    <property type="molecule type" value="Genomic_DNA"/>
</dbReference>
<feature type="chain" id="PRO_5046779870" evidence="6">
    <location>
        <begin position="28"/>
        <end position="466"/>
    </location>
</feature>
<dbReference type="Gene3D" id="3.30.360.10">
    <property type="entry name" value="Dihydrodipicolinate Reductase, domain 2"/>
    <property type="match status" value="1"/>
</dbReference>
<evidence type="ECO:0000256" key="2">
    <source>
        <dbReference type="ARBA" id="ARBA00009329"/>
    </source>
</evidence>
<proteinExistence type="inferred from homology"/>
<dbReference type="RefSeq" id="WP_231005058.1">
    <property type="nucleotide sequence ID" value="NZ_JAJNEC010000005.1"/>
</dbReference>
<keyword evidence="6" id="KW-0732">Signal</keyword>
<keyword evidence="4" id="KW-0520">NAD</keyword>
<dbReference type="InterPro" id="IPR006311">
    <property type="entry name" value="TAT_signal"/>
</dbReference>
<evidence type="ECO:0000259" key="8">
    <source>
        <dbReference type="Pfam" id="PF21252"/>
    </source>
</evidence>
<dbReference type="Proteomes" id="UP001199816">
    <property type="component" value="Unassembled WGS sequence"/>
</dbReference>
<dbReference type="InterPro" id="IPR050463">
    <property type="entry name" value="Gfo/Idh/MocA_oxidrdct_glycsds"/>
</dbReference>
<dbReference type="SUPFAM" id="SSF51735">
    <property type="entry name" value="NAD(P)-binding Rossmann-fold domains"/>
    <property type="match status" value="1"/>
</dbReference>
<dbReference type="Pfam" id="PF01408">
    <property type="entry name" value="GFO_IDH_MocA"/>
    <property type="match status" value="1"/>
</dbReference>
<dbReference type="PANTHER" id="PTHR43818:SF1">
    <property type="entry name" value="GLYCOSYL HYDROLASE FAMILY 109 PROTEIN"/>
    <property type="match status" value="1"/>
</dbReference>
<feature type="signal peptide" evidence="6">
    <location>
        <begin position="1"/>
        <end position="27"/>
    </location>
</feature>
<gene>
    <name evidence="9" type="ORF">LQ567_13575</name>
</gene>
<dbReference type="InterPro" id="IPR000683">
    <property type="entry name" value="Gfo/Idh/MocA-like_OxRdtase_N"/>
</dbReference>
<feature type="domain" description="Glycosyl hydrolase 109 C-terminal" evidence="8">
    <location>
        <begin position="187"/>
        <end position="342"/>
    </location>
</feature>
<dbReference type="PANTHER" id="PTHR43818">
    <property type="entry name" value="BCDNA.GH03377"/>
    <property type="match status" value="1"/>
</dbReference>
<evidence type="ECO:0000256" key="4">
    <source>
        <dbReference type="ARBA" id="ARBA00023027"/>
    </source>
</evidence>
<dbReference type="Pfam" id="PF21252">
    <property type="entry name" value="Glyco_hydro_109_C"/>
    <property type="match status" value="1"/>
</dbReference>
<comment type="caution">
    <text evidence="9">The sequence shown here is derived from an EMBL/GenBank/DDBJ whole genome shotgun (WGS) entry which is preliminary data.</text>
</comment>
<evidence type="ECO:0000256" key="3">
    <source>
        <dbReference type="ARBA" id="ARBA00022801"/>
    </source>
</evidence>
<evidence type="ECO:0000313" key="10">
    <source>
        <dbReference type="Proteomes" id="UP001199816"/>
    </source>
</evidence>
<sequence>MNHNRRNFLKVLGVLGAGTATAGSAVASVPSALLAPAVNMNNYRAPKLETVRIGFVGVGNRGAAAVKRVCYIENVVVNAICDIRPERAQLAKESIKHTSFKPALYTGKADAWMQLCERKDIDVVYIATHWKLHIPIAIYAMAHGKHVAMEIGTNDNIQEAWDLVKASETYKRHCIFLENCCYDFFELMTLNMARQGFFGEIIHGEGAYIHDIADSLFDTTKRYDLWRLRENAKRNGNLYPTHGLGPICNVMNINRGDQMDYLVSMSSSDFTLNDLEKEAYQKDAAAFKPFLNAPFRGNMNTSVIKTHKGKTIMLQHDTSSPRVYSRLHLISGTRAAAQKYPLPGKISVGHEGWLPEAEMKKIEEQYTLPLVKHLGEMARQIGGHGGMDFLMDWRWVDCLRNGLPVDHNVYDAALWLSIGPLSERSVAGKSVPVSIPDFTRGAWKTNPPLSFSIEHGNLTGVKSAKG</sequence>
<reference evidence="9 10" key="1">
    <citation type="submission" date="2021-11" db="EMBL/GenBank/DDBJ databases">
        <title>Genomic of Niabella pedocola.</title>
        <authorList>
            <person name="Wu T."/>
        </authorList>
    </citation>
    <scope>NUCLEOTIDE SEQUENCE [LARGE SCALE GENOMIC DNA]</scope>
    <source>
        <strain evidence="9 10">JCM 31011</strain>
    </source>
</reference>
<organism evidence="9 10">
    <name type="scientific">Niabella pedocola</name>
    <dbReference type="NCBI Taxonomy" id="1752077"/>
    <lineage>
        <taxon>Bacteria</taxon>
        <taxon>Pseudomonadati</taxon>
        <taxon>Bacteroidota</taxon>
        <taxon>Chitinophagia</taxon>
        <taxon>Chitinophagales</taxon>
        <taxon>Chitinophagaceae</taxon>
        <taxon>Niabella</taxon>
    </lineage>
</organism>
<keyword evidence="10" id="KW-1185">Reference proteome</keyword>
<evidence type="ECO:0000256" key="6">
    <source>
        <dbReference type="SAM" id="SignalP"/>
    </source>
</evidence>
<evidence type="ECO:0000313" key="9">
    <source>
        <dbReference type="EMBL" id="MCD2423800.1"/>
    </source>
</evidence>
<dbReference type="PROSITE" id="PS51318">
    <property type="entry name" value="TAT"/>
    <property type="match status" value="1"/>
</dbReference>
<dbReference type="InterPro" id="IPR049303">
    <property type="entry name" value="Glyco_hydro_109_C"/>
</dbReference>
<dbReference type="Gene3D" id="3.40.50.720">
    <property type="entry name" value="NAD(P)-binding Rossmann-like Domain"/>
    <property type="match status" value="1"/>
</dbReference>
<comment type="similarity">
    <text evidence="2">Belongs to the Gfo/Idh/MocA family. Glycosyl hydrolase 109 subfamily.</text>
</comment>
<comment type="cofactor">
    <cofactor evidence="1">
        <name>NAD(+)</name>
        <dbReference type="ChEBI" id="CHEBI:57540"/>
    </cofactor>
</comment>
<evidence type="ECO:0000256" key="1">
    <source>
        <dbReference type="ARBA" id="ARBA00001911"/>
    </source>
</evidence>
<evidence type="ECO:0000259" key="7">
    <source>
        <dbReference type="Pfam" id="PF01408"/>
    </source>
</evidence>
<evidence type="ECO:0000256" key="5">
    <source>
        <dbReference type="ARBA" id="ARBA00023295"/>
    </source>
</evidence>
<name>A0ABS8PRT5_9BACT</name>
<keyword evidence="3" id="KW-0378">Hydrolase</keyword>
<accession>A0ABS8PRT5</accession>
<feature type="domain" description="Gfo/Idh/MocA-like oxidoreductase N-terminal" evidence="7">
    <location>
        <begin position="51"/>
        <end position="172"/>
    </location>
</feature>